<keyword evidence="1" id="KW-0472">Membrane</keyword>
<gene>
    <name evidence="2" type="ordered locus">Terro_3193</name>
</gene>
<feature type="transmembrane region" description="Helical" evidence="1">
    <location>
        <begin position="110"/>
        <end position="130"/>
    </location>
</feature>
<keyword evidence="1" id="KW-1133">Transmembrane helix</keyword>
<evidence type="ECO:0008006" key="4">
    <source>
        <dbReference type="Google" id="ProtNLM"/>
    </source>
</evidence>
<keyword evidence="1" id="KW-0812">Transmembrane</keyword>
<keyword evidence="3" id="KW-1185">Reference proteome</keyword>
<sequence length="131" mass="14319">MFDKPRSTGMPDRLSDALYKWRGIAGWPESEALVSACIWTPDAELGGGVGNYRVLFSYPVKDGVQTAKLGINGVNGRSPFRVGDTFTLRYHPKHPARFYYANEMSQMARVGLVAIFLLVGGLAALLVIGLI</sequence>
<evidence type="ECO:0000313" key="2">
    <source>
        <dbReference type="EMBL" id="AFL89415.1"/>
    </source>
</evidence>
<name>I3ZJJ7_TERRK</name>
<protein>
    <recommendedName>
        <fullName evidence="4">DUF3592 domain-containing protein</fullName>
    </recommendedName>
</protein>
<dbReference type="Proteomes" id="UP000006056">
    <property type="component" value="Chromosome"/>
</dbReference>
<evidence type="ECO:0000256" key="1">
    <source>
        <dbReference type="SAM" id="Phobius"/>
    </source>
</evidence>
<dbReference type="EMBL" id="CP003379">
    <property type="protein sequence ID" value="AFL89415.1"/>
    <property type="molecule type" value="Genomic_DNA"/>
</dbReference>
<dbReference type="HOGENOM" id="CLU_2002802_0_0_0"/>
<organism evidence="2 3">
    <name type="scientific">Terriglobus roseus (strain DSM 18391 / NRRL B-41598 / KBS 63)</name>
    <dbReference type="NCBI Taxonomy" id="926566"/>
    <lineage>
        <taxon>Bacteria</taxon>
        <taxon>Pseudomonadati</taxon>
        <taxon>Acidobacteriota</taxon>
        <taxon>Terriglobia</taxon>
        <taxon>Terriglobales</taxon>
        <taxon>Acidobacteriaceae</taxon>
        <taxon>Terriglobus</taxon>
    </lineage>
</organism>
<proteinExistence type="predicted"/>
<dbReference type="AlphaFoldDB" id="I3ZJJ7"/>
<dbReference type="RefSeq" id="WP_014786677.1">
    <property type="nucleotide sequence ID" value="NC_018014.1"/>
</dbReference>
<accession>I3ZJJ7</accession>
<reference evidence="2 3" key="1">
    <citation type="submission" date="2012-06" db="EMBL/GenBank/DDBJ databases">
        <title>Complete genome of Terriglobus roseus DSM 18391.</title>
        <authorList>
            <consortium name="US DOE Joint Genome Institute (JGI-PGF)"/>
            <person name="Lucas S."/>
            <person name="Copeland A."/>
            <person name="Lapidus A."/>
            <person name="Glavina del Rio T."/>
            <person name="Dalin E."/>
            <person name="Tice H."/>
            <person name="Bruce D."/>
            <person name="Goodwin L."/>
            <person name="Pitluck S."/>
            <person name="Peters L."/>
            <person name="Mikhailova N."/>
            <person name="Munk A.C.C."/>
            <person name="Kyrpides N."/>
            <person name="Mavromatis K."/>
            <person name="Ivanova N."/>
            <person name="Brettin T."/>
            <person name="Detter J.C."/>
            <person name="Han C."/>
            <person name="Larimer F."/>
            <person name="Land M."/>
            <person name="Hauser L."/>
            <person name="Markowitz V."/>
            <person name="Cheng J.-F."/>
            <person name="Hugenholtz P."/>
            <person name="Woyke T."/>
            <person name="Wu D."/>
            <person name="Brambilla E."/>
            <person name="Klenk H.-P."/>
            <person name="Eisen J.A."/>
        </authorList>
    </citation>
    <scope>NUCLEOTIDE SEQUENCE [LARGE SCALE GENOMIC DNA]</scope>
    <source>
        <strain evidence="3">DSM 18391 / NRRL B-41598 / KBS 63</strain>
    </source>
</reference>
<dbReference type="KEGG" id="trs:Terro_3193"/>
<evidence type="ECO:0000313" key="3">
    <source>
        <dbReference type="Proteomes" id="UP000006056"/>
    </source>
</evidence>